<evidence type="ECO:0000313" key="1">
    <source>
        <dbReference type="EMBL" id="KAK6114927.1"/>
    </source>
</evidence>
<reference evidence="1 2" key="1">
    <citation type="journal article" date="2021" name="Comput. Struct. Biotechnol. J.">
        <title>De novo genome assembly of the potent medicinal plant Rehmannia glutinosa using nanopore technology.</title>
        <authorList>
            <person name="Ma L."/>
            <person name="Dong C."/>
            <person name="Song C."/>
            <person name="Wang X."/>
            <person name="Zheng X."/>
            <person name="Niu Y."/>
            <person name="Chen S."/>
            <person name="Feng W."/>
        </authorList>
    </citation>
    <scope>NUCLEOTIDE SEQUENCE [LARGE SCALE GENOMIC DNA]</scope>
    <source>
        <strain evidence="1">DH-2019</strain>
    </source>
</reference>
<sequence>MDLSPSMHAGLCLLLQNFNSLVHLKLDNTNYNLWRAQIHSVLDAHDLLSHVTEETSCPPILSKDAEGVPVLPHVISLATTPKIWTALEQRFLSLYRTHIYQLKMQLLTLNKGTKYMQKYLDGIKTLTVSLAAVNESIKDEDLMLYILRGLSPEFEAFKATFRLNMNRSLSLHDFAALLIAEELNLNLQKPGESGSVSKAPTILFTPHRGRGAYKGRGSGRYGNRGGSTSGIGNFNIGG</sequence>
<proteinExistence type="predicted"/>
<gene>
    <name evidence="1" type="ORF">DH2020_007196</name>
</gene>
<evidence type="ECO:0000313" key="2">
    <source>
        <dbReference type="Proteomes" id="UP001318860"/>
    </source>
</evidence>
<dbReference type="EMBL" id="JABTTQ020003506">
    <property type="protein sequence ID" value="KAK6114927.1"/>
    <property type="molecule type" value="Genomic_DNA"/>
</dbReference>
<comment type="caution">
    <text evidence="1">The sequence shown here is derived from an EMBL/GenBank/DDBJ whole genome shotgun (WGS) entry which is preliminary data.</text>
</comment>
<organism evidence="1 2">
    <name type="scientific">Rehmannia glutinosa</name>
    <name type="common">Chinese foxglove</name>
    <dbReference type="NCBI Taxonomy" id="99300"/>
    <lineage>
        <taxon>Eukaryota</taxon>
        <taxon>Viridiplantae</taxon>
        <taxon>Streptophyta</taxon>
        <taxon>Embryophyta</taxon>
        <taxon>Tracheophyta</taxon>
        <taxon>Spermatophyta</taxon>
        <taxon>Magnoliopsida</taxon>
        <taxon>eudicotyledons</taxon>
        <taxon>Gunneridae</taxon>
        <taxon>Pentapetalae</taxon>
        <taxon>asterids</taxon>
        <taxon>lamiids</taxon>
        <taxon>Lamiales</taxon>
        <taxon>Orobanchaceae</taxon>
        <taxon>Rehmannieae</taxon>
        <taxon>Rehmannia</taxon>
    </lineage>
</organism>
<dbReference type="PANTHER" id="PTHR47481:SF31">
    <property type="entry name" value="OS01G0873500 PROTEIN"/>
    <property type="match status" value="1"/>
</dbReference>
<dbReference type="Pfam" id="PF14223">
    <property type="entry name" value="Retrotran_gag_2"/>
    <property type="match status" value="1"/>
</dbReference>
<name>A0ABR0TY50_REHGL</name>
<dbReference type="PANTHER" id="PTHR47481">
    <property type="match status" value="1"/>
</dbReference>
<keyword evidence="2" id="KW-1185">Reference proteome</keyword>
<accession>A0ABR0TY50</accession>
<evidence type="ECO:0008006" key="3">
    <source>
        <dbReference type="Google" id="ProtNLM"/>
    </source>
</evidence>
<protein>
    <recommendedName>
        <fullName evidence="3">Retrotransposon Copia-like N-terminal domain-containing protein</fullName>
    </recommendedName>
</protein>
<dbReference type="Proteomes" id="UP001318860">
    <property type="component" value="Unassembled WGS sequence"/>
</dbReference>